<evidence type="ECO:0000313" key="2">
    <source>
        <dbReference type="EMBL" id="KFH47100.1"/>
    </source>
</evidence>
<dbReference type="EMBL" id="JPKY01000012">
    <property type="protein sequence ID" value="KFH47100.1"/>
    <property type="molecule type" value="Genomic_DNA"/>
</dbReference>
<accession>A0A086TCL8</accession>
<organism evidence="2 3">
    <name type="scientific">Hapsidospora chrysogenum (strain ATCC 11550 / CBS 779.69 / DSM 880 / IAM 14645 / JCM 23072 / IMI 49137)</name>
    <name type="common">Acremonium chrysogenum</name>
    <dbReference type="NCBI Taxonomy" id="857340"/>
    <lineage>
        <taxon>Eukaryota</taxon>
        <taxon>Fungi</taxon>
        <taxon>Dikarya</taxon>
        <taxon>Ascomycota</taxon>
        <taxon>Pezizomycotina</taxon>
        <taxon>Sordariomycetes</taxon>
        <taxon>Hypocreomycetidae</taxon>
        <taxon>Hypocreales</taxon>
        <taxon>Bionectriaceae</taxon>
        <taxon>Hapsidospora</taxon>
    </lineage>
</organism>
<keyword evidence="1" id="KW-1133">Transmembrane helix</keyword>
<dbReference type="HOGENOM" id="CLU_1395937_0_0_1"/>
<dbReference type="AlphaFoldDB" id="A0A086TCL8"/>
<keyword evidence="1" id="KW-0812">Transmembrane</keyword>
<dbReference type="Proteomes" id="UP000029964">
    <property type="component" value="Unassembled WGS sequence"/>
</dbReference>
<feature type="transmembrane region" description="Helical" evidence="1">
    <location>
        <begin position="89"/>
        <end position="112"/>
    </location>
</feature>
<comment type="caution">
    <text evidence="2">The sequence shown here is derived from an EMBL/GenBank/DDBJ whole genome shotgun (WGS) entry which is preliminary data.</text>
</comment>
<evidence type="ECO:0000256" key="1">
    <source>
        <dbReference type="SAM" id="Phobius"/>
    </source>
</evidence>
<evidence type="ECO:0000313" key="3">
    <source>
        <dbReference type="Proteomes" id="UP000029964"/>
    </source>
</evidence>
<feature type="transmembrane region" description="Helical" evidence="1">
    <location>
        <begin position="132"/>
        <end position="153"/>
    </location>
</feature>
<protein>
    <submittedName>
        <fullName evidence="2">Uncharacterized protein</fullName>
    </submittedName>
</protein>
<sequence>MADPPPTPSIKRAIAFGISLVIVFLWTWFPIFRTVIDSRVDFSFLGLVGFLIAVSLQAFLAYRLLAALRLASSLTDRLDATFYEDRRGSLALIVMSAAWGLLTFSLAALSAVDLILPGGRFLDPTGKFPPVGRFFVELAAVFSPFVCAGLLAWSGVTAARALWRVTAPSKIQVEEMPLASDEEEGEWDGWKDNRG</sequence>
<dbReference type="STRING" id="857340.A0A086TCL8"/>
<reference evidence="3" key="1">
    <citation type="journal article" date="2014" name="Genome Announc.">
        <title>Genome sequence and annotation of Acremonium chrysogenum, producer of the beta-lactam antibiotic cephalosporin C.</title>
        <authorList>
            <person name="Terfehr D."/>
            <person name="Dahlmann T.A."/>
            <person name="Specht T."/>
            <person name="Zadra I."/>
            <person name="Kuernsteiner H."/>
            <person name="Kueck U."/>
        </authorList>
    </citation>
    <scope>NUCLEOTIDE SEQUENCE [LARGE SCALE GENOMIC DNA]</scope>
    <source>
        <strain evidence="3">ATCC 11550 / CBS 779.69 / DSM 880 / IAM 14645 / JCM 23072 / IMI 49137</strain>
    </source>
</reference>
<dbReference type="OrthoDB" id="10626356at2759"/>
<keyword evidence="1" id="KW-0472">Membrane</keyword>
<keyword evidence="3" id="KW-1185">Reference proteome</keyword>
<gene>
    <name evidence="2" type="ORF">ACRE_020360</name>
</gene>
<feature type="transmembrane region" description="Helical" evidence="1">
    <location>
        <begin position="44"/>
        <end position="68"/>
    </location>
</feature>
<feature type="transmembrane region" description="Helical" evidence="1">
    <location>
        <begin position="12"/>
        <end position="32"/>
    </location>
</feature>
<proteinExistence type="predicted"/>
<name>A0A086TCL8_HAPC1</name>